<accession>A0ABS8WR44</accession>
<evidence type="ECO:0000313" key="2">
    <source>
        <dbReference type="Proteomes" id="UP000823775"/>
    </source>
</evidence>
<protein>
    <submittedName>
        <fullName evidence="1">Uncharacterized protein</fullName>
    </submittedName>
</protein>
<gene>
    <name evidence="1" type="ORF">HAX54_051254</name>
</gene>
<reference evidence="1 2" key="1">
    <citation type="journal article" date="2021" name="BMC Genomics">
        <title>Datura genome reveals duplications of psychoactive alkaloid biosynthetic genes and high mutation rate following tissue culture.</title>
        <authorList>
            <person name="Rajewski A."/>
            <person name="Carter-House D."/>
            <person name="Stajich J."/>
            <person name="Litt A."/>
        </authorList>
    </citation>
    <scope>NUCLEOTIDE SEQUENCE [LARGE SCALE GENOMIC DNA]</scope>
    <source>
        <strain evidence="1">AR-01</strain>
    </source>
</reference>
<dbReference type="EMBL" id="JACEIK010009098">
    <property type="protein sequence ID" value="MCE3051962.1"/>
    <property type="molecule type" value="Genomic_DNA"/>
</dbReference>
<dbReference type="Proteomes" id="UP000823775">
    <property type="component" value="Unassembled WGS sequence"/>
</dbReference>
<dbReference type="PANTHER" id="PTHR33067">
    <property type="entry name" value="RNA-DIRECTED DNA POLYMERASE-RELATED"/>
    <property type="match status" value="1"/>
</dbReference>
<dbReference type="PANTHER" id="PTHR33067:SF9">
    <property type="entry name" value="RNA-DIRECTED DNA POLYMERASE"/>
    <property type="match status" value="1"/>
</dbReference>
<organism evidence="1 2">
    <name type="scientific">Datura stramonium</name>
    <name type="common">Jimsonweed</name>
    <name type="synonym">Common thornapple</name>
    <dbReference type="NCBI Taxonomy" id="4076"/>
    <lineage>
        <taxon>Eukaryota</taxon>
        <taxon>Viridiplantae</taxon>
        <taxon>Streptophyta</taxon>
        <taxon>Embryophyta</taxon>
        <taxon>Tracheophyta</taxon>
        <taxon>Spermatophyta</taxon>
        <taxon>Magnoliopsida</taxon>
        <taxon>eudicotyledons</taxon>
        <taxon>Gunneridae</taxon>
        <taxon>Pentapetalae</taxon>
        <taxon>asterids</taxon>
        <taxon>lamiids</taxon>
        <taxon>Solanales</taxon>
        <taxon>Solanaceae</taxon>
        <taxon>Solanoideae</taxon>
        <taxon>Datureae</taxon>
        <taxon>Datura</taxon>
    </lineage>
</organism>
<sequence length="89" mass="10021">VSVTIAGTCVVKKGDPGEFTVPCRIDRYDFLHTLCVNETSINLRLLAIYKWSGKVLGFDVDLDIPIILRIPFLAIQRALIDSKSHEIMF</sequence>
<keyword evidence="2" id="KW-1185">Reference proteome</keyword>
<evidence type="ECO:0000313" key="1">
    <source>
        <dbReference type="EMBL" id="MCE3051962.1"/>
    </source>
</evidence>
<feature type="non-terminal residue" evidence="1">
    <location>
        <position position="1"/>
    </location>
</feature>
<name>A0ABS8WR44_DATST</name>
<comment type="caution">
    <text evidence="1">The sequence shown here is derived from an EMBL/GenBank/DDBJ whole genome shotgun (WGS) entry which is preliminary data.</text>
</comment>
<proteinExistence type="predicted"/>